<keyword evidence="2" id="KW-0812">Transmembrane</keyword>
<protein>
    <submittedName>
        <fullName evidence="4">TolB amino-terminal domain-containing protein</fullName>
    </submittedName>
</protein>
<feature type="compositionally biased region" description="Low complexity" evidence="1">
    <location>
        <begin position="49"/>
        <end position="59"/>
    </location>
</feature>
<evidence type="ECO:0000313" key="4">
    <source>
        <dbReference type="EMBL" id="SET89092.1"/>
    </source>
</evidence>
<organism evidence="3 6">
    <name type="scientific">Myxococcus fulvus</name>
    <dbReference type="NCBI Taxonomy" id="33"/>
    <lineage>
        <taxon>Bacteria</taxon>
        <taxon>Pseudomonadati</taxon>
        <taxon>Myxococcota</taxon>
        <taxon>Myxococcia</taxon>
        <taxon>Myxococcales</taxon>
        <taxon>Cystobacterineae</taxon>
        <taxon>Myxococcaceae</taxon>
        <taxon>Myxococcus</taxon>
    </lineage>
</organism>
<dbReference type="GO" id="GO:0030288">
    <property type="term" value="C:outer membrane-bounded periplasmic space"/>
    <property type="evidence" value="ECO:0007669"/>
    <property type="project" value="InterPro"/>
</dbReference>
<keyword evidence="2" id="KW-1133">Transmembrane helix</keyword>
<dbReference type="EMBL" id="BJXR01000069">
    <property type="protein sequence ID" value="GEN12810.1"/>
    <property type="molecule type" value="Genomic_DNA"/>
</dbReference>
<feature type="region of interest" description="Disordered" evidence="1">
    <location>
        <begin position="45"/>
        <end position="66"/>
    </location>
</feature>
<sequence length="208" mass="22348">MLHVTEAPVPTVRGGLARTTGTALLVALGLALPALTAYLIRPQPRSHVSESSPTSTPAPAVSPPHARTGPVSICVLKFREVNEDTSLELALAEAVITDIGAHPGLRIVEREQLDLPMKEQDFHQSDRVDPETRAQLGRLIGAEVVVLGSIQRAGPRLRVAARFVHVETGEVLDTARVEGPAQQPFEVQDALTTRVRTLLPALSARLRP</sequence>
<keyword evidence="5" id="KW-1185">Reference proteome</keyword>
<evidence type="ECO:0000313" key="3">
    <source>
        <dbReference type="EMBL" id="GEN12810.1"/>
    </source>
</evidence>
<dbReference type="Proteomes" id="UP000183760">
    <property type="component" value="Unassembled WGS sequence"/>
</dbReference>
<dbReference type="Proteomes" id="UP000321514">
    <property type="component" value="Unassembled WGS sequence"/>
</dbReference>
<dbReference type="STRING" id="1334629.MFUL124B02_21845"/>
<comment type="caution">
    <text evidence="3">The sequence shown here is derived from an EMBL/GenBank/DDBJ whole genome shotgun (WGS) entry which is preliminary data.</text>
</comment>
<dbReference type="InterPro" id="IPR005534">
    <property type="entry name" value="Curli_assmbl/transp-comp_CsgG"/>
</dbReference>
<evidence type="ECO:0000256" key="1">
    <source>
        <dbReference type="SAM" id="MobiDB-lite"/>
    </source>
</evidence>
<dbReference type="RefSeq" id="WP_074952859.1">
    <property type="nucleotide sequence ID" value="NZ_BJXR01000069.1"/>
</dbReference>
<gene>
    <name evidence="3" type="ORF">MFU01_78470</name>
    <name evidence="4" type="ORF">SAMN05443572_103685</name>
</gene>
<dbReference type="AlphaFoldDB" id="A0A511TF74"/>
<evidence type="ECO:0000256" key="2">
    <source>
        <dbReference type="SAM" id="Phobius"/>
    </source>
</evidence>
<dbReference type="EMBL" id="FOIB01000003">
    <property type="protein sequence ID" value="SET89092.1"/>
    <property type="molecule type" value="Genomic_DNA"/>
</dbReference>
<dbReference type="Pfam" id="PF03783">
    <property type="entry name" value="CsgG"/>
    <property type="match status" value="1"/>
</dbReference>
<name>A0A511TF74_MYXFU</name>
<keyword evidence="2" id="KW-0472">Membrane</keyword>
<evidence type="ECO:0000313" key="5">
    <source>
        <dbReference type="Proteomes" id="UP000183760"/>
    </source>
</evidence>
<feature type="transmembrane region" description="Helical" evidence="2">
    <location>
        <begin position="20"/>
        <end position="40"/>
    </location>
</feature>
<accession>A0A511TF74</accession>
<proteinExistence type="predicted"/>
<reference evidence="4 5" key="1">
    <citation type="submission" date="2016-10" db="EMBL/GenBank/DDBJ databases">
        <authorList>
            <person name="Varghese N."/>
            <person name="Submissions S."/>
        </authorList>
    </citation>
    <scope>NUCLEOTIDE SEQUENCE [LARGE SCALE GENOMIC DNA]</scope>
    <source>
        <strain evidence="4 5">DSM 16525</strain>
    </source>
</reference>
<dbReference type="Gene3D" id="3.40.50.10610">
    <property type="entry name" value="ABC-type transport auxiliary lipoprotein component"/>
    <property type="match status" value="1"/>
</dbReference>
<evidence type="ECO:0000313" key="6">
    <source>
        <dbReference type="Proteomes" id="UP000321514"/>
    </source>
</evidence>
<dbReference type="OrthoDB" id="5521167at2"/>
<reference evidence="3 6" key="2">
    <citation type="submission" date="2019-07" db="EMBL/GenBank/DDBJ databases">
        <title>Whole genome shotgun sequence of Myxococcus fulvus NBRC 100333.</title>
        <authorList>
            <person name="Hosoyama A."/>
            <person name="Uohara A."/>
            <person name="Ohji S."/>
            <person name="Ichikawa N."/>
        </authorList>
    </citation>
    <scope>NUCLEOTIDE SEQUENCE [LARGE SCALE GENOMIC DNA]</scope>
    <source>
        <strain evidence="3 6">NBRC 100333</strain>
    </source>
</reference>